<feature type="region of interest" description="Disordered" evidence="1">
    <location>
        <begin position="319"/>
        <end position="348"/>
    </location>
</feature>
<feature type="signal peptide" evidence="2">
    <location>
        <begin position="1"/>
        <end position="16"/>
    </location>
</feature>
<organism evidence="3 4">
    <name type="scientific">Piscinibacter gummiphilus</name>
    <dbReference type="NCBI Taxonomy" id="946333"/>
    <lineage>
        <taxon>Bacteria</taxon>
        <taxon>Pseudomonadati</taxon>
        <taxon>Pseudomonadota</taxon>
        <taxon>Betaproteobacteria</taxon>
        <taxon>Burkholderiales</taxon>
        <taxon>Sphaerotilaceae</taxon>
        <taxon>Piscinibacter</taxon>
    </lineage>
</organism>
<evidence type="ECO:0000256" key="1">
    <source>
        <dbReference type="SAM" id="MobiDB-lite"/>
    </source>
</evidence>
<reference evidence="3 4" key="1">
    <citation type="submission" date="2023-10" db="EMBL/GenBank/DDBJ databases">
        <title>Bacteria for the degradation of biodegradable plastic PBAT(Polybutylene adipate terephthalate).</title>
        <authorList>
            <person name="Weon H.-Y."/>
            <person name="Yeon J."/>
        </authorList>
    </citation>
    <scope>NUCLEOTIDE SEQUENCE [LARGE SCALE GENOMIC DNA]</scope>
    <source>
        <strain evidence="3 4">SBD 7-3</strain>
    </source>
</reference>
<keyword evidence="4" id="KW-1185">Reference proteome</keyword>
<accession>A0ABZ0CVK6</accession>
<dbReference type="PROSITE" id="PS51257">
    <property type="entry name" value="PROKAR_LIPOPROTEIN"/>
    <property type="match status" value="1"/>
</dbReference>
<protein>
    <recommendedName>
        <fullName evidence="5">Lipoprotein</fullName>
    </recommendedName>
</protein>
<keyword evidence="2" id="KW-0732">Signal</keyword>
<evidence type="ECO:0000313" key="3">
    <source>
        <dbReference type="EMBL" id="WOB09002.1"/>
    </source>
</evidence>
<dbReference type="RefSeq" id="WP_316701952.1">
    <property type="nucleotide sequence ID" value="NZ_CP136336.1"/>
</dbReference>
<gene>
    <name evidence="3" type="ORF">RXV79_02850</name>
</gene>
<evidence type="ECO:0008006" key="5">
    <source>
        <dbReference type="Google" id="ProtNLM"/>
    </source>
</evidence>
<evidence type="ECO:0000256" key="2">
    <source>
        <dbReference type="SAM" id="SignalP"/>
    </source>
</evidence>
<sequence>MSAFHRAALSALSALALVGCATPLTQPLNRTVAAAAQPVEVKVGIRQPELYGAFEPSRAGQAAAAGCGAVPGLGILLAAACGAAAGAMDATINASRAKAADEVIRPLKDEIIDLKFDQAMNDAITKALTNVQGMSFSGVVVTKETTDAKYEEALKASTAGGVMFVNVDYHMSIDLSTLQMSARALLYPRSPAARTAAGLPGDINAPAAPNQPASVIDPKNAAYRSLVVYRAKLPQQAKEPGEYLAAWKADNGRLLRTSLNDGMAHLGRLLVEDIQRAPDAPALPSLGKVEVENRQQADLVAESHGGKLLRYPTGALHFQTTPGGNTTTAQAPATTPPAAPAATTATAR</sequence>
<evidence type="ECO:0000313" key="4">
    <source>
        <dbReference type="Proteomes" id="UP001303946"/>
    </source>
</evidence>
<name>A0ABZ0CVK6_9BURK</name>
<proteinExistence type="predicted"/>
<feature type="compositionally biased region" description="Low complexity" evidence="1">
    <location>
        <begin position="319"/>
        <end position="333"/>
    </location>
</feature>
<dbReference type="Proteomes" id="UP001303946">
    <property type="component" value="Chromosome"/>
</dbReference>
<feature type="chain" id="PRO_5046055861" description="Lipoprotein" evidence="2">
    <location>
        <begin position="17"/>
        <end position="348"/>
    </location>
</feature>
<dbReference type="EMBL" id="CP136336">
    <property type="protein sequence ID" value="WOB09002.1"/>
    <property type="molecule type" value="Genomic_DNA"/>
</dbReference>